<dbReference type="OMA" id="TTHIPRE"/>
<sequence length="136" mass="15280">MEWSTTHIPREVNVETDALANLGSSTEMKGYDSGTVVQLMHSAKSTNKVIIQNLKKRLEVAKGKWPEELPGVLWVYRMTAKSSTRETPFSLIHGAEALIPVEVGEPTLRFFRIDEEANNEALLVKLELLDECRDLA</sequence>
<organism evidence="1">
    <name type="scientific">Nicotiana tabacum</name>
    <name type="common">Common tobacco</name>
    <dbReference type="NCBI Taxonomy" id="4097"/>
    <lineage>
        <taxon>Eukaryota</taxon>
        <taxon>Viridiplantae</taxon>
        <taxon>Streptophyta</taxon>
        <taxon>Embryophyta</taxon>
        <taxon>Tracheophyta</taxon>
        <taxon>Spermatophyta</taxon>
        <taxon>Magnoliopsida</taxon>
        <taxon>eudicotyledons</taxon>
        <taxon>Gunneridae</taxon>
        <taxon>Pentapetalae</taxon>
        <taxon>asterids</taxon>
        <taxon>lamiids</taxon>
        <taxon>Solanales</taxon>
        <taxon>Solanaceae</taxon>
        <taxon>Nicotianoideae</taxon>
        <taxon>Nicotianeae</taxon>
        <taxon>Nicotiana</taxon>
    </lineage>
</organism>
<proteinExistence type="predicted"/>
<name>A0A1S3ZU74_TOBAC</name>
<dbReference type="PANTHER" id="PTHR48475">
    <property type="entry name" value="RIBONUCLEASE H"/>
    <property type="match status" value="1"/>
</dbReference>
<evidence type="ECO:0008006" key="2">
    <source>
        <dbReference type="Google" id="ProtNLM"/>
    </source>
</evidence>
<dbReference type="OrthoDB" id="1739513at2759"/>
<dbReference type="Gene3D" id="3.30.420.10">
    <property type="entry name" value="Ribonuclease H-like superfamily/Ribonuclease H"/>
    <property type="match status" value="1"/>
</dbReference>
<dbReference type="PANTHER" id="PTHR48475:SF2">
    <property type="entry name" value="RIBONUCLEASE H"/>
    <property type="match status" value="1"/>
</dbReference>
<dbReference type="RefSeq" id="XP_016467965.1">
    <property type="nucleotide sequence ID" value="XM_016612479.1"/>
</dbReference>
<dbReference type="KEGG" id="nta:107790544"/>
<accession>A0A1S3ZU74</accession>
<gene>
    <name evidence="1" type="primary">LOC107790544</name>
</gene>
<dbReference type="InterPro" id="IPR036397">
    <property type="entry name" value="RNaseH_sf"/>
</dbReference>
<protein>
    <recommendedName>
        <fullName evidence="2">RNase H type-1 domain-containing protein</fullName>
    </recommendedName>
</protein>
<dbReference type="GO" id="GO:0003676">
    <property type="term" value="F:nucleic acid binding"/>
    <property type="evidence" value="ECO:0007669"/>
    <property type="project" value="InterPro"/>
</dbReference>
<evidence type="ECO:0000313" key="1">
    <source>
        <dbReference type="RefSeq" id="XP_016467965.1"/>
    </source>
</evidence>
<reference evidence="1" key="1">
    <citation type="submission" date="2025-08" db="UniProtKB">
        <authorList>
            <consortium name="RefSeq"/>
        </authorList>
    </citation>
    <scope>IDENTIFICATION</scope>
</reference>
<dbReference type="PaxDb" id="4097-A0A1S3ZU74"/>
<dbReference type="AlphaFoldDB" id="A0A1S3ZU74"/>